<dbReference type="InterPro" id="IPR026755">
    <property type="entry name" value="Fam221a/b"/>
</dbReference>
<dbReference type="AlphaFoldDB" id="A0A504YPI9"/>
<organism evidence="3 4">
    <name type="scientific">Fasciola gigantica</name>
    <name type="common">Giant liver fluke</name>
    <dbReference type="NCBI Taxonomy" id="46835"/>
    <lineage>
        <taxon>Eukaryota</taxon>
        <taxon>Metazoa</taxon>
        <taxon>Spiralia</taxon>
        <taxon>Lophotrochozoa</taxon>
        <taxon>Platyhelminthes</taxon>
        <taxon>Trematoda</taxon>
        <taxon>Digenea</taxon>
        <taxon>Plagiorchiida</taxon>
        <taxon>Echinostomata</taxon>
        <taxon>Echinostomatoidea</taxon>
        <taxon>Fasciolidae</taxon>
        <taxon>Fasciola</taxon>
    </lineage>
</organism>
<evidence type="ECO:0000313" key="4">
    <source>
        <dbReference type="Proteomes" id="UP000316759"/>
    </source>
</evidence>
<name>A0A504YPI9_FASGI</name>
<feature type="compositionally biased region" description="Basic residues" evidence="2">
    <location>
        <begin position="134"/>
        <end position="143"/>
    </location>
</feature>
<feature type="region of interest" description="Disordered" evidence="2">
    <location>
        <begin position="96"/>
        <end position="143"/>
    </location>
</feature>
<sequence length="143" mass="16062">MHCDCGVESYKHQMVTETVAERHARGRPIGKPCPYQAMGGLTGFSSLAAGIARMDVTGAGGLLTEEELNAPITSNDHPFLRSQAQAVYAYKLAQNDMEGAERERPEVESQVRRPGESELDYYERRYQEREKAKYTRKPAIKKP</sequence>
<accession>A0A504YPI9</accession>
<evidence type="ECO:0000256" key="2">
    <source>
        <dbReference type="SAM" id="MobiDB-lite"/>
    </source>
</evidence>
<dbReference type="OrthoDB" id="310364at2759"/>
<comment type="similarity">
    <text evidence="1">Belongs to the FAM221 family.</text>
</comment>
<dbReference type="STRING" id="46835.A0A504YPI9"/>
<proteinExistence type="inferred from homology"/>
<dbReference type="Pfam" id="PF14753">
    <property type="entry name" value="FAM221"/>
    <property type="match status" value="1"/>
</dbReference>
<gene>
    <name evidence="3" type="ORF">FGIG_11780</name>
</gene>
<dbReference type="EMBL" id="SUNJ01010171">
    <property type="protein sequence ID" value="TPP59848.1"/>
    <property type="molecule type" value="Genomic_DNA"/>
</dbReference>
<reference evidence="3 4" key="1">
    <citation type="submission" date="2019-04" db="EMBL/GenBank/DDBJ databases">
        <title>Annotation for the trematode Fasciola gigantica.</title>
        <authorList>
            <person name="Choi Y.-J."/>
        </authorList>
    </citation>
    <scope>NUCLEOTIDE SEQUENCE [LARGE SCALE GENOMIC DNA]</scope>
    <source>
        <strain evidence="3">Uganda_cow_1</strain>
    </source>
</reference>
<dbReference type="Proteomes" id="UP000316759">
    <property type="component" value="Unassembled WGS sequence"/>
</dbReference>
<evidence type="ECO:0000256" key="1">
    <source>
        <dbReference type="ARBA" id="ARBA00011026"/>
    </source>
</evidence>
<feature type="compositionally biased region" description="Basic and acidic residues" evidence="2">
    <location>
        <begin position="99"/>
        <end position="133"/>
    </location>
</feature>
<comment type="caution">
    <text evidence="3">The sequence shown here is derived from an EMBL/GenBank/DDBJ whole genome shotgun (WGS) entry which is preliminary data.</text>
</comment>
<protein>
    <submittedName>
        <fullName evidence="3">Uncharacterized protein</fullName>
    </submittedName>
</protein>
<evidence type="ECO:0000313" key="3">
    <source>
        <dbReference type="EMBL" id="TPP59848.1"/>
    </source>
</evidence>
<keyword evidence="4" id="KW-1185">Reference proteome</keyword>